<sequence>MTDPDAVARALARLAGGAPRNSEHNADDPPARVVADAEAAMKELDRAAAFVNGDGEGRLRRATQNAQEAGDDVVAARGQAVLSTLSAFRRAASGDEEPDHEPSSSYRTTSTPLAQRSSGEGA</sequence>
<dbReference type="RefSeq" id="WP_209489266.1">
    <property type="nucleotide sequence ID" value="NZ_JAGGLC010000001.1"/>
</dbReference>
<feature type="compositionally biased region" description="Polar residues" evidence="1">
    <location>
        <begin position="103"/>
        <end position="122"/>
    </location>
</feature>
<evidence type="ECO:0000256" key="1">
    <source>
        <dbReference type="SAM" id="MobiDB-lite"/>
    </source>
</evidence>
<accession>A0A8T4GW41</accession>
<dbReference type="Pfam" id="PF25920">
    <property type="entry name" value="DUF7966"/>
    <property type="match status" value="1"/>
</dbReference>
<protein>
    <submittedName>
        <fullName evidence="2">Uncharacterized protein</fullName>
    </submittedName>
</protein>
<evidence type="ECO:0000313" key="2">
    <source>
        <dbReference type="EMBL" id="MBP1985555.1"/>
    </source>
</evidence>
<dbReference type="InterPro" id="IPR058272">
    <property type="entry name" value="DUF7966"/>
</dbReference>
<gene>
    <name evidence="2" type="ORF">J2753_000028</name>
</gene>
<dbReference type="EMBL" id="JAGGLC010000001">
    <property type="protein sequence ID" value="MBP1985555.1"/>
    <property type="molecule type" value="Genomic_DNA"/>
</dbReference>
<evidence type="ECO:0000313" key="3">
    <source>
        <dbReference type="Proteomes" id="UP000823736"/>
    </source>
</evidence>
<name>A0A8T4GW41_9EURY</name>
<dbReference type="Proteomes" id="UP000823736">
    <property type="component" value="Unassembled WGS sequence"/>
</dbReference>
<proteinExistence type="predicted"/>
<feature type="region of interest" description="Disordered" evidence="1">
    <location>
        <begin position="90"/>
        <end position="122"/>
    </location>
</feature>
<reference evidence="2" key="1">
    <citation type="submission" date="2021-03" db="EMBL/GenBank/DDBJ databases">
        <title>Genomic Encyclopedia of Type Strains, Phase IV (KMG-IV): sequencing the most valuable type-strain genomes for metagenomic binning, comparative biology and taxonomic classification.</title>
        <authorList>
            <person name="Goeker M."/>
        </authorList>
    </citation>
    <scope>NUCLEOTIDE SEQUENCE</scope>
    <source>
        <strain evidence="2">DSM 26232</strain>
    </source>
</reference>
<comment type="caution">
    <text evidence="2">The sequence shown here is derived from an EMBL/GenBank/DDBJ whole genome shotgun (WGS) entry which is preliminary data.</text>
</comment>
<keyword evidence="3" id="KW-1185">Reference proteome</keyword>
<organism evidence="2 3">
    <name type="scientific">Halolamina salifodinae</name>
    <dbReference type="NCBI Taxonomy" id="1202767"/>
    <lineage>
        <taxon>Archaea</taxon>
        <taxon>Methanobacteriati</taxon>
        <taxon>Methanobacteriota</taxon>
        <taxon>Stenosarchaea group</taxon>
        <taxon>Halobacteria</taxon>
        <taxon>Halobacteriales</taxon>
        <taxon>Haloferacaceae</taxon>
    </lineage>
</organism>
<dbReference type="AlphaFoldDB" id="A0A8T4GW41"/>